<evidence type="ECO:0000256" key="6">
    <source>
        <dbReference type="SAM" id="Phobius"/>
    </source>
</evidence>
<dbReference type="InterPro" id="IPR004670">
    <property type="entry name" value="NhaA"/>
</dbReference>
<keyword evidence="8" id="KW-1185">Reference proteome</keyword>
<comment type="subcellular location">
    <subcellularLocation>
        <location evidence="1">Cell inner membrane</location>
        <topology evidence="1">Multi-pass membrane protein</topology>
    </subcellularLocation>
</comment>
<evidence type="ECO:0000256" key="5">
    <source>
        <dbReference type="ARBA" id="ARBA00023136"/>
    </source>
</evidence>
<dbReference type="Gene3D" id="1.20.1530.10">
    <property type="entry name" value="Na+/H+ antiporter like domain"/>
    <property type="match status" value="1"/>
</dbReference>
<evidence type="ECO:0000256" key="4">
    <source>
        <dbReference type="ARBA" id="ARBA00022989"/>
    </source>
</evidence>
<accession>A0ABS9RML9</accession>
<gene>
    <name evidence="7" type="ORF">MKW35_16330</name>
</gene>
<evidence type="ECO:0000256" key="1">
    <source>
        <dbReference type="ARBA" id="ARBA00004429"/>
    </source>
</evidence>
<feature type="transmembrane region" description="Helical" evidence="6">
    <location>
        <begin position="40"/>
        <end position="61"/>
    </location>
</feature>
<feature type="non-terminal residue" evidence="7">
    <location>
        <position position="1"/>
    </location>
</feature>
<keyword evidence="2" id="KW-1003">Cell membrane</keyword>
<keyword evidence="5 6" id="KW-0472">Membrane</keyword>
<evidence type="ECO:0000313" key="7">
    <source>
        <dbReference type="EMBL" id="MCH4554191.1"/>
    </source>
</evidence>
<protein>
    <submittedName>
        <fullName evidence="7">Na+/H+ antiporter NhaA</fullName>
    </submittedName>
</protein>
<dbReference type="RefSeq" id="WP_240575572.1">
    <property type="nucleotide sequence ID" value="NZ_JAKVQD010000061.1"/>
</dbReference>
<dbReference type="PANTHER" id="PTHR30341:SF0">
    <property type="entry name" value="NA(+)_H(+) ANTIPORTER NHAA"/>
    <property type="match status" value="1"/>
</dbReference>
<evidence type="ECO:0000256" key="2">
    <source>
        <dbReference type="ARBA" id="ARBA00022475"/>
    </source>
</evidence>
<dbReference type="InterPro" id="IPR023171">
    <property type="entry name" value="Na/H_antiporter_dom_sf"/>
</dbReference>
<dbReference type="Proteomes" id="UP001156141">
    <property type="component" value="Unassembled WGS sequence"/>
</dbReference>
<dbReference type="PANTHER" id="PTHR30341">
    <property type="entry name" value="SODIUM ION/PROTON ANTIPORTER NHAA-RELATED"/>
    <property type="match status" value="1"/>
</dbReference>
<evidence type="ECO:0000256" key="3">
    <source>
        <dbReference type="ARBA" id="ARBA00022692"/>
    </source>
</evidence>
<proteinExistence type="predicted"/>
<reference evidence="7" key="1">
    <citation type="submission" date="2022-02" db="EMBL/GenBank/DDBJ databases">
        <title>Aestuariibaculum sp., a marine bacterium isolated from sediment in Guangxi.</title>
        <authorList>
            <person name="Ying J."/>
        </authorList>
    </citation>
    <scope>NUCLEOTIDE SEQUENCE</scope>
    <source>
        <strain evidence="7">L182</strain>
    </source>
</reference>
<dbReference type="EMBL" id="JAKVQD010000061">
    <property type="protein sequence ID" value="MCH4554191.1"/>
    <property type="molecule type" value="Genomic_DNA"/>
</dbReference>
<evidence type="ECO:0000313" key="8">
    <source>
        <dbReference type="Proteomes" id="UP001156141"/>
    </source>
</evidence>
<feature type="transmembrane region" description="Helical" evidence="6">
    <location>
        <begin position="73"/>
        <end position="91"/>
    </location>
</feature>
<comment type="caution">
    <text evidence="7">The sequence shown here is derived from an EMBL/GenBank/DDBJ whole genome shotgun (WGS) entry which is preliminary data.</text>
</comment>
<name>A0ABS9RML9_9FLAO</name>
<dbReference type="Pfam" id="PF06965">
    <property type="entry name" value="Na_H_antiport_1"/>
    <property type="match status" value="1"/>
</dbReference>
<keyword evidence="4 6" id="KW-1133">Transmembrane helix</keyword>
<sequence length="98" mass="9984">VLGVALGLFVGKQAGIFAAIWLADRTGIARRPDGVSWRQLYGLALIAGIGFTMSLFIGGLAFADPAMLDRVKVGVLAGSIASGLAGMAVLVRRAKAAA</sequence>
<keyword evidence="3 6" id="KW-0812">Transmembrane</keyword>
<organism evidence="7 8">
    <name type="scientific">Aestuariibaculum lutulentum</name>
    <dbReference type="NCBI Taxonomy" id="2920935"/>
    <lineage>
        <taxon>Bacteria</taxon>
        <taxon>Pseudomonadati</taxon>
        <taxon>Bacteroidota</taxon>
        <taxon>Flavobacteriia</taxon>
        <taxon>Flavobacteriales</taxon>
        <taxon>Flavobacteriaceae</taxon>
    </lineage>
</organism>